<dbReference type="InterPro" id="IPR038906">
    <property type="entry name" value="TTC36"/>
</dbReference>
<organism evidence="5 6">
    <name type="scientific">Steinernema glaseri</name>
    <dbReference type="NCBI Taxonomy" id="37863"/>
    <lineage>
        <taxon>Eukaryota</taxon>
        <taxon>Metazoa</taxon>
        <taxon>Ecdysozoa</taxon>
        <taxon>Nematoda</taxon>
        <taxon>Chromadorea</taxon>
        <taxon>Rhabditida</taxon>
        <taxon>Tylenchina</taxon>
        <taxon>Panagrolaimomorpha</taxon>
        <taxon>Strongyloidoidea</taxon>
        <taxon>Steinernematidae</taxon>
        <taxon>Steinernema</taxon>
    </lineage>
</organism>
<keyword evidence="5" id="KW-1185">Reference proteome</keyword>
<protein>
    <submittedName>
        <fullName evidence="6">TPR_REGION domain-containing protein</fullName>
    </submittedName>
</protein>
<dbReference type="PANTHER" id="PTHR21405:SF0">
    <property type="entry name" value="TETRATRICOPEPTIDE REPEAT PROTEIN 36"/>
    <property type="match status" value="1"/>
</dbReference>
<dbReference type="Gene3D" id="1.25.40.10">
    <property type="entry name" value="Tetratricopeptide repeat domain"/>
    <property type="match status" value="1"/>
</dbReference>
<evidence type="ECO:0000256" key="4">
    <source>
        <dbReference type="PROSITE-ProRule" id="PRU00339"/>
    </source>
</evidence>
<dbReference type="SUPFAM" id="SSF48452">
    <property type="entry name" value="TPR-like"/>
    <property type="match status" value="1"/>
</dbReference>
<dbReference type="WBParaSite" id="L893_g23952.t1">
    <property type="protein sequence ID" value="L893_g23952.t1"/>
    <property type="gene ID" value="L893_g23952"/>
</dbReference>
<accession>A0A1I7Z8R4</accession>
<dbReference type="Proteomes" id="UP000095287">
    <property type="component" value="Unplaced"/>
</dbReference>
<dbReference type="Pfam" id="PF13414">
    <property type="entry name" value="TPR_11"/>
    <property type="match status" value="1"/>
</dbReference>
<proteinExistence type="inferred from homology"/>
<evidence type="ECO:0000313" key="5">
    <source>
        <dbReference type="Proteomes" id="UP000095287"/>
    </source>
</evidence>
<sequence length="189" mass="20444">MSSSNDRAVLNMILNPLMPTETTAGDAPIPEDKEIAHEGFKESRKIELEGVAKAEQGDVEEALRLFTAAIEICPVNPSIYNNRAQALRLLGKIDDSLTDLDKAIELSGGSGKSACQSFVQRAMVRRLQGKSDEAKADFQRAADLGSSFAKMQLVAINPYAAMCNKMLSEVMGKLQRGEETDKPSPSRAG</sequence>
<dbReference type="AlphaFoldDB" id="A0A1I7Z8R4"/>
<dbReference type="PANTHER" id="PTHR21405">
    <property type="entry name" value="CDNA SEQUENCE BC021608"/>
    <property type="match status" value="1"/>
</dbReference>
<dbReference type="FunFam" id="1.25.40.10:FF:000213">
    <property type="entry name" value="Tetratricopeptide repeat domain 36"/>
    <property type="match status" value="1"/>
</dbReference>
<keyword evidence="3 4" id="KW-0802">TPR repeat</keyword>
<name>A0A1I7Z8R4_9BILA</name>
<dbReference type="InterPro" id="IPR019734">
    <property type="entry name" value="TPR_rpt"/>
</dbReference>
<evidence type="ECO:0000256" key="1">
    <source>
        <dbReference type="ARBA" id="ARBA00006995"/>
    </source>
</evidence>
<dbReference type="GO" id="GO:0006570">
    <property type="term" value="P:tyrosine metabolic process"/>
    <property type="evidence" value="ECO:0007669"/>
    <property type="project" value="TreeGrafter"/>
</dbReference>
<keyword evidence="2" id="KW-0677">Repeat</keyword>
<feature type="repeat" description="TPR" evidence="4">
    <location>
        <begin position="43"/>
        <end position="76"/>
    </location>
</feature>
<evidence type="ECO:0000313" key="6">
    <source>
        <dbReference type="WBParaSite" id="L893_g23952.t1"/>
    </source>
</evidence>
<dbReference type="SMART" id="SM00028">
    <property type="entry name" value="TPR"/>
    <property type="match status" value="3"/>
</dbReference>
<dbReference type="InterPro" id="IPR011990">
    <property type="entry name" value="TPR-like_helical_dom_sf"/>
</dbReference>
<dbReference type="PROSITE" id="PS50005">
    <property type="entry name" value="TPR"/>
    <property type="match status" value="1"/>
</dbReference>
<evidence type="ECO:0000256" key="3">
    <source>
        <dbReference type="ARBA" id="ARBA00022803"/>
    </source>
</evidence>
<comment type="similarity">
    <text evidence="1">Belongs to the TTC36 family.</text>
</comment>
<reference evidence="6" key="1">
    <citation type="submission" date="2016-11" db="UniProtKB">
        <authorList>
            <consortium name="WormBaseParasite"/>
        </authorList>
    </citation>
    <scope>IDENTIFICATION</scope>
</reference>
<evidence type="ECO:0000256" key="2">
    <source>
        <dbReference type="ARBA" id="ARBA00022737"/>
    </source>
</evidence>